<evidence type="ECO:0000256" key="2">
    <source>
        <dbReference type="SAM" id="MobiDB-lite"/>
    </source>
</evidence>
<keyword evidence="5" id="KW-1185">Reference proteome</keyword>
<dbReference type="SUPFAM" id="SSF56112">
    <property type="entry name" value="Protein kinase-like (PK-like)"/>
    <property type="match status" value="1"/>
</dbReference>
<evidence type="ECO:0000256" key="1">
    <source>
        <dbReference type="PROSITE-ProRule" id="PRU10141"/>
    </source>
</evidence>
<dbReference type="Gene3D" id="1.10.510.10">
    <property type="entry name" value="Transferase(Phosphotransferase) domain 1"/>
    <property type="match status" value="1"/>
</dbReference>
<dbReference type="GO" id="GO:0005524">
    <property type="term" value="F:ATP binding"/>
    <property type="evidence" value="ECO:0007669"/>
    <property type="project" value="UniProtKB-UniRule"/>
</dbReference>
<evidence type="ECO:0000313" key="4">
    <source>
        <dbReference type="EnsemblMetazoa" id="OVOC9782.1"/>
    </source>
</evidence>
<feature type="region of interest" description="Disordered" evidence="2">
    <location>
        <begin position="322"/>
        <end position="351"/>
    </location>
</feature>
<dbReference type="OMA" id="YGHVKQE"/>
<name>A0A8R1Y1T2_ONCVO</name>
<evidence type="ECO:0000313" key="5">
    <source>
        <dbReference type="Proteomes" id="UP000024404"/>
    </source>
</evidence>
<dbReference type="InterPro" id="IPR000719">
    <property type="entry name" value="Prot_kinase_dom"/>
</dbReference>
<feature type="domain" description="Protein kinase" evidence="3">
    <location>
        <begin position="28"/>
        <end position="302"/>
    </location>
</feature>
<dbReference type="EMBL" id="CMVM020000292">
    <property type="status" value="NOT_ANNOTATED_CDS"/>
    <property type="molecule type" value="Genomic_DNA"/>
</dbReference>
<reference evidence="5" key="1">
    <citation type="submission" date="2013-10" db="EMBL/GenBank/DDBJ databases">
        <title>Genome sequencing of Onchocerca volvulus.</title>
        <authorList>
            <person name="Cotton J."/>
            <person name="Tsai J."/>
            <person name="Stanley E."/>
            <person name="Tracey A."/>
            <person name="Holroyd N."/>
            <person name="Lustigman S."/>
            <person name="Berriman M."/>
        </authorList>
    </citation>
    <scope>NUCLEOTIDE SEQUENCE</scope>
</reference>
<reference evidence="4" key="2">
    <citation type="submission" date="2022-06" db="UniProtKB">
        <authorList>
            <consortium name="EnsemblMetazoa"/>
        </authorList>
    </citation>
    <scope>IDENTIFICATION</scope>
</reference>
<dbReference type="Proteomes" id="UP000024404">
    <property type="component" value="Unassembled WGS sequence"/>
</dbReference>
<dbReference type="InterPro" id="IPR011009">
    <property type="entry name" value="Kinase-like_dom_sf"/>
</dbReference>
<keyword evidence="1" id="KW-0067">ATP-binding</keyword>
<dbReference type="InterPro" id="IPR050235">
    <property type="entry name" value="CK1_Ser-Thr_kinase"/>
</dbReference>
<dbReference type="Pfam" id="PF00069">
    <property type="entry name" value="Pkinase"/>
    <property type="match status" value="1"/>
</dbReference>
<dbReference type="InterPro" id="IPR017441">
    <property type="entry name" value="Protein_kinase_ATP_BS"/>
</dbReference>
<dbReference type="GO" id="GO:0004672">
    <property type="term" value="F:protein kinase activity"/>
    <property type="evidence" value="ECO:0007669"/>
    <property type="project" value="InterPro"/>
</dbReference>
<evidence type="ECO:0000259" key="3">
    <source>
        <dbReference type="PROSITE" id="PS50011"/>
    </source>
</evidence>
<feature type="binding site" evidence="1">
    <location>
        <position position="67"/>
    </location>
    <ligand>
        <name>ATP</name>
        <dbReference type="ChEBI" id="CHEBI:30616"/>
    </ligand>
</feature>
<proteinExistence type="predicted"/>
<dbReference type="PROSITE" id="PS00107">
    <property type="entry name" value="PROTEIN_KINASE_ATP"/>
    <property type="match status" value="1"/>
</dbReference>
<keyword evidence="1" id="KW-0547">Nucleotide-binding</keyword>
<sequence>MNKEQTISDNDRLPSVDDIVLSARNKAYKLISIIGEGGYGSVFLARCENDEKSVALKAEKFSKTVLKVEIGVLRIANQRHCKHICKMYDYGHVRQEFMFVVMSLLGPDLNKLRNRQSNRHFTLKTSIQIAMQTLNAIEELHQCGFLSRDIKPGNFAIGNKTDHQHHCIFIFDFGLARRYLNRNLQVLPSRGEMGWRGTTRYGSLNAHYRQDLARRDDLESWLYMIVEFTKGSLPWRSINDRLQVQKAKEDARTTIKEAFFENCPSQYDKILQIIDKLEFHETPPYATFYNILTELADENSIVLSTRYDWDDSISSITSSPNTVTFEQSPAEVHHAGNMGRDRPTRNDLPVQ</sequence>
<accession>A0A8R1Y1T2</accession>
<organism evidence="4 5">
    <name type="scientific">Onchocerca volvulus</name>
    <dbReference type="NCBI Taxonomy" id="6282"/>
    <lineage>
        <taxon>Eukaryota</taxon>
        <taxon>Metazoa</taxon>
        <taxon>Ecdysozoa</taxon>
        <taxon>Nematoda</taxon>
        <taxon>Chromadorea</taxon>
        <taxon>Rhabditida</taxon>
        <taxon>Spirurina</taxon>
        <taxon>Spiruromorpha</taxon>
        <taxon>Filarioidea</taxon>
        <taxon>Onchocercidae</taxon>
        <taxon>Onchocerca</taxon>
    </lineage>
</organism>
<dbReference type="AlphaFoldDB" id="A0A8R1Y1T2"/>
<feature type="compositionally biased region" description="Basic and acidic residues" evidence="2">
    <location>
        <begin position="331"/>
        <end position="345"/>
    </location>
</feature>
<dbReference type="EnsemblMetazoa" id="OVOC9782.1">
    <property type="protein sequence ID" value="OVOC9782.1"/>
    <property type="gene ID" value="WBGene00246591"/>
</dbReference>
<protein>
    <submittedName>
        <fullName evidence="4">Protein kinase domain-containing protein</fullName>
    </submittedName>
</protein>
<dbReference type="PANTHER" id="PTHR11909">
    <property type="entry name" value="CASEIN KINASE-RELATED"/>
    <property type="match status" value="1"/>
</dbReference>
<dbReference type="PROSITE" id="PS50011">
    <property type="entry name" value="PROTEIN_KINASE_DOM"/>
    <property type="match status" value="1"/>
</dbReference>
<dbReference type="SMART" id="SM00220">
    <property type="entry name" value="S_TKc"/>
    <property type="match status" value="1"/>
</dbReference>